<reference evidence="2 3" key="1">
    <citation type="submission" date="2021-08" db="EMBL/GenBank/DDBJ databases">
        <title>Culture and genomic analysis of Symbiopectobacterium purcellii sp. nov. gen. nov., isolated from the leafhopper Empoasca decipiens.</title>
        <authorList>
            <person name="Nadal-Jimenez P."/>
            <person name="Siozios S."/>
            <person name="Halliday N."/>
            <person name="Camara M."/>
            <person name="Hurst G.D.D."/>
        </authorList>
    </citation>
    <scope>NUCLEOTIDE SEQUENCE [LARGE SCALE GENOMIC DNA]</scope>
    <source>
        <strain evidence="2 3">SyEd1</strain>
    </source>
</reference>
<feature type="chain" id="PRO_5045816599" evidence="1">
    <location>
        <begin position="19"/>
        <end position="158"/>
    </location>
</feature>
<keyword evidence="1" id="KW-0732">Signal</keyword>
<gene>
    <name evidence="2" type="ORF">K6K13_08465</name>
</gene>
<dbReference type="Proteomes" id="UP000825886">
    <property type="component" value="Chromosome"/>
</dbReference>
<evidence type="ECO:0000313" key="2">
    <source>
        <dbReference type="EMBL" id="QZN97359.1"/>
    </source>
</evidence>
<protein>
    <submittedName>
        <fullName evidence="2">Uncharacterized protein</fullName>
    </submittedName>
</protein>
<keyword evidence="3" id="KW-1185">Reference proteome</keyword>
<organism evidence="2 3">
    <name type="scientific">Symbiopectobacterium purcellii</name>
    <dbReference type="NCBI Taxonomy" id="2871826"/>
    <lineage>
        <taxon>Bacteria</taxon>
        <taxon>Pseudomonadati</taxon>
        <taxon>Pseudomonadota</taxon>
        <taxon>Gammaproteobacteria</taxon>
        <taxon>Enterobacterales</taxon>
        <taxon>Enterobacteriaceae</taxon>
    </lineage>
</organism>
<dbReference type="RefSeq" id="WP_222160400.1">
    <property type="nucleotide sequence ID" value="NZ_CP081864.1"/>
</dbReference>
<evidence type="ECO:0000256" key="1">
    <source>
        <dbReference type="SAM" id="SignalP"/>
    </source>
</evidence>
<name>A0ABX9AVA0_9ENTR</name>
<dbReference type="EMBL" id="CP081864">
    <property type="protein sequence ID" value="QZN97359.1"/>
    <property type="molecule type" value="Genomic_DNA"/>
</dbReference>
<proteinExistence type="predicted"/>
<feature type="signal peptide" evidence="1">
    <location>
        <begin position="1"/>
        <end position="18"/>
    </location>
</feature>
<accession>A0ABX9AVA0</accession>
<evidence type="ECO:0000313" key="3">
    <source>
        <dbReference type="Proteomes" id="UP000825886"/>
    </source>
</evidence>
<sequence>MRKWCLLLLALLSTQALSWNITTNKQELKGNENAIMVLPVSESKMIGFKCKEGRLSLTYYFSDQRTLLKKDLYGALIFKIDGAEFRMEGPLTRQNILSIGITLDDHETLLTILKLLAKNPKGFYVLEELEYAYRPYKIGLYDPVSSVKKFTKLCNIAL</sequence>